<evidence type="ECO:0000256" key="7">
    <source>
        <dbReference type="ARBA" id="ARBA00022786"/>
    </source>
</evidence>
<keyword evidence="6" id="KW-0863">Zinc-finger</keyword>
<proteinExistence type="predicted"/>
<feature type="domain" description="RING-type" evidence="9">
    <location>
        <begin position="1"/>
        <end position="222"/>
    </location>
</feature>
<dbReference type="SUPFAM" id="SSF57850">
    <property type="entry name" value="RING/U-box"/>
    <property type="match status" value="2"/>
</dbReference>
<dbReference type="InterPro" id="IPR002867">
    <property type="entry name" value="IBR_dom"/>
</dbReference>
<reference evidence="10" key="1">
    <citation type="journal article" date="2021" name="Nat. Commun.">
        <title>Genetic determinants of endophytism in the Arabidopsis root mycobiome.</title>
        <authorList>
            <person name="Mesny F."/>
            <person name="Miyauchi S."/>
            <person name="Thiergart T."/>
            <person name="Pickel B."/>
            <person name="Atanasova L."/>
            <person name="Karlsson M."/>
            <person name="Huettel B."/>
            <person name="Barry K.W."/>
            <person name="Haridas S."/>
            <person name="Chen C."/>
            <person name="Bauer D."/>
            <person name="Andreopoulos W."/>
            <person name="Pangilinan J."/>
            <person name="LaButti K."/>
            <person name="Riley R."/>
            <person name="Lipzen A."/>
            <person name="Clum A."/>
            <person name="Drula E."/>
            <person name="Henrissat B."/>
            <person name="Kohler A."/>
            <person name="Grigoriev I.V."/>
            <person name="Martin F.M."/>
            <person name="Hacquard S."/>
        </authorList>
    </citation>
    <scope>NUCLEOTIDE SEQUENCE</scope>
    <source>
        <strain evidence="10">MPI-CAGE-CH-0243</strain>
    </source>
</reference>
<organism evidence="10 11">
    <name type="scientific">Dendryphion nanum</name>
    <dbReference type="NCBI Taxonomy" id="256645"/>
    <lineage>
        <taxon>Eukaryota</taxon>
        <taxon>Fungi</taxon>
        <taxon>Dikarya</taxon>
        <taxon>Ascomycota</taxon>
        <taxon>Pezizomycotina</taxon>
        <taxon>Dothideomycetes</taxon>
        <taxon>Pleosporomycetidae</taxon>
        <taxon>Pleosporales</taxon>
        <taxon>Torulaceae</taxon>
        <taxon>Dendryphion</taxon>
    </lineage>
</organism>
<name>A0A9P9DVS6_9PLEO</name>
<dbReference type="PANTHER" id="PTHR11685">
    <property type="entry name" value="RBR FAMILY RING FINGER AND IBR DOMAIN-CONTAINING"/>
    <property type="match status" value="1"/>
</dbReference>
<dbReference type="InterPro" id="IPR044066">
    <property type="entry name" value="TRIAD_supradom"/>
</dbReference>
<evidence type="ECO:0000256" key="8">
    <source>
        <dbReference type="ARBA" id="ARBA00022833"/>
    </source>
</evidence>
<feature type="non-terminal residue" evidence="10">
    <location>
        <position position="230"/>
    </location>
</feature>
<dbReference type="GO" id="GO:0016567">
    <property type="term" value="P:protein ubiquitination"/>
    <property type="evidence" value="ECO:0007669"/>
    <property type="project" value="InterPro"/>
</dbReference>
<dbReference type="InterPro" id="IPR017907">
    <property type="entry name" value="Znf_RING_CS"/>
</dbReference>
<dbReference type="OrthoDB" id="1431934at2759"/>
<evidence type="ECO:0000313" key="11">
    <source>
        <dbReference type="Proteomes" id="UP000700596"/>
    </source>
</evidence>
<feature type="non-terminal residue" evidence="10">
    <location>
        <position position="1"/>
    </location>
</feature>
<dbReference type="InterPro" id="IPR031127">
    <property type="entry name" value="E3_UB_ligase_RBR"/>
</dbReference>
<sequence>KECTLCFSRKNSKNGFGEPGKVHLCAHLRDICKTCIENMILSMVVNRNFSEAQLACPFSCGSALDFMDVKKLIRPGIFTQWDDALAKHHIRSNSSYITCMSTKCGHYFSADSAEAESAINKADINMISCPHCAYQFCFKCKRSWHSGKLCDKAKLADDKKSEEAIGKMGAKSCPKCTVIIKKEGGCDHMKCSTCHHHFCWQCLVPFTSDVQHAEGCSHHNHNIVQDIRNF</sequence>
<keyword evidence="8" id="KW-0862">Zinc</keyword>
<keyword evidence="7" id="KW-0833">Ubl conjugation pathway</keyword>
<dbReference type="SMART" id="SM00647">
    <property type="entry name" value="IBR"/>
    <property type="match status" value="2"/>
</dbReference>
<evidence type="ECO:0000256" key="4">
    <source>
        <dbReference type="ARBA" id="ARBA00022723"/>
    </source>
</evidence>
<comment type="caution">
    <text evidence="10">The sequence shown here is derived from an EMBL/GenBank/DDBJ whole genome shotgun (WGS) entry which is preliminary data.</text>
</comment>
<dbReference type="AlphaFoldDB" id="A0A9P9DVS6"/>
<keyword evidence="3" id="KW-0808">Transferase</keyword>
<accession>A0A9P9DVS6</accession>
<dbReference type="CDD" id="cd20336">
    <property type="entry name" value="Rcat_RBR"/>
    <property type="match status" value="1"/>
</dbReference>
<dbReference type="GO" id="GO:0008270">
    <property type="term" value="F:zinc ion binding"/>
    <property type="evidence" value="ECO:0007669"/>
    <property type="project" value="UniProtKB-KW"/>
</dbReference>
<dbReference type="Pfam" id="PF22191">
    <property type="entry name" value="IBR_1"/>
    <property type="match status" value="1"/>
</dbReference>
<dbReference type="PROSITE" id="PS51873">
    <property type="entry name" value="TRIAD"/>
    <property type="match status" value="1"/>
</dbReference>
<evidence type="ECO:0000313" key="10">
    <source>
        <dbReference type="EMBL" id="KAH7126655.1"/>
    </source>
</evidence>
<dbReference type="GO" id="GO:0061630">
    <property type="term" value="F:ubiquitin protein ligase activity"/>
    <property type="evidence" value="ECO:0007669"/>
    <property type="project" value="UniProtKB-EC"/>
</dbReference>
<evidence type="ECO:0000256" key="2">
    <source>
        <dbReference type="ARBA" id="ARBA00012251"/>
    </source>
</evidence>
<dbReference type="Proteomes" id="UP000700596">
    <property type="component" value="Unassembled WGS sequence"/>
</dbReference>
<gene>
    <name evidence="10" type="ORF">B0J11DRAFT_408318</name>
</gene>
<protein>
    <recommendedName>
        <fullName evidence="2">RBR-type E3 ubiquitin transferase</fullName>
        <ecNumber evidence="2">2.3.2.31</ecNumber>
    </recommendedName>
</protein>
<evidence type="ECO:0000256" key="1">
    <source>
        <dbReference type="ARBA" id="ARBA00001798"/>
    </source>
</evidence>
<dbReference type="EMBL" id="JAGMWT010000006">
    <property type="protein sequence ID" value="KAH7126655.1"/>
    <property type="molecule type" value="Genomic_DNA"/>
</dbReference>
<keyword evidence="5" id="KW-0677">Repeat</keyword>
<dbReference type="EC" id="2.3.2.31" evidence="2"/>
<evidence type="ECO:0000256" key="3">
    <source>
        <dbReference type="ARBA" id="ARBA00022679"/>
    </source>
</evidence>
<comment type="catalytic activity">
    <reaction evidence="1">
        <text>[E2 ubiquitin-conjugating enzyme]-S-ubiquitinyl-L-cysteine + [acceptor protein]-L-lysine = [E2 ubiquitin-conjugating enzyme]-L-cysteine + [acceptor protein]-N(6)-ubiquitinyl-L-lysine.</text>
        <dbReference type="EC" id="2.3.2.31"/>
    </reaction>
</comment>
<dbReference type="Gene3D" id="1.20.120.1750">
    <property type="match status" value="1"/>
</dbReference>
<dbReference type="Gene3D" id="3.30.40.10">
    <property type="entry name" value="Zinc/RING finger domain, C3HC4 (zinc finger)"/>
    <property type="match status" value="1"/>
</dbReference>
<evidence type="ECO:0000256" key="6">
    <source>
        <dbReference type="ARBA" id="ARBA00022771"/>
    </source>
</evidence>
<dbReference type="InterPro" id="IPR013083">
    <property type="entry name" value="Znf_RING/FYVE/PHD"/>
</dbReference>
<keyword evidence="4" id="KW-0479">Metal-binding</keyword>
<dbReference type="Pfam" id="PF01485">
    <property type="entry name" value="IBR"/>
    <property type="match status" value="1"/>
</dbReference>
<keyword evidence="11" id="KW-1185">Reference proteome</keyword>
<evidence type="ECO:0000256" key="5">
    <source>
        <dbReference type="ARBA" id="ARBA00022737"/>
    </source>
</evidence>
<dbReference type="CDD" id="cd20335">
    <property type="entry name" value="BRcat_RBR"/>
    <property type="match status" value="1"/>
</dbReference>
<evidence type="ECO:0000259" key="9">
    <source>
        <dbReference type="PROSITE" id="PS51873"/>
    </source>
</evidence>
<dbReference type="PROSITE" id="PS00518">
    <property type="entry name" value="ZF_RING_1"/>
    <property type="match status" value="1"/>
</dbReference>